<evidence type="ECO:0000313" key="2">
    <source>
        <dbReference type="Proteomes" id="UP000177810"/>
    </source>
</evidence>
<dbReference type="STRING" id="1801990.A2V69_03565"/>
<protein>
    <submittedName>
        <fullName evidence="1">Uncharacterized protein</fullName>
    </submittedName>
</protein>
<reference evidence="1 2" key="1">
    <citation type="journal article" date="2016" name="Nat. Commun.">
        <title>Thousands of microbial genomes shed light on interconnected biogeochemical processes in an aquifer system.</title>
        <authorList>
            <person name="Anantharaman K."/>
            <person name="Brown C.T."/>
            <person name="Hug L.A."/>
            <person name="Sharon I."/>
            <person name="Castelle C.J."/>
            <person name="Probst A.J."/>
            <person name="Thomas B.C."/>
            <person name="Singh A."/>
            <person name="Wilkins M.J."/>
            <person name="Karaoz U."/>
            <person name="Brodie E.L."/>
            <person name="Williams K.H."/>
            <person name="Hubbard S.S."/>
            <person name="Banfield J.F."/>
        </authorList>
    </citation>
    <scope>NUCLEOTIDE SEQUENCE [LARGE SCALE GENOMIC DNA]</scope>
</reference>
<accession>A0A1G2F1Q9</accession>
<name>A0A1G2F1Q9_9BACT</name>
<evidence type="ECO:0000313" key="1">
    <source>
        <dbReference type="EMBL" id="OGZ31959.1"/>
    </source>
</evidence>
<proteinExistence type="predicted"/>
<sequence length="67" mass="8043">MAYGCEDAKKDIDFFYSGTEGLTPDRVEALNRALYKHMTIRKTPERNISCQKCWDYYQQMIREHYRG</sequence>
<comment type="caution">
    <text evidence="1">The sequence shown here is derived from an EMBL/GenBank/DDBJ whole genome shotgun (WGS) entry which is preliminary data.</text>
</comment>
<gene>
    <name evidence="1" type="ORF">A2V69_03565</name>
</gene>
<dbReference type="AlphaFoldDB" id="A0A1G2F1Q9"/>
<dbReference type="EMBL" id="MHMT01000029">
    <property type="protein sequence ID" value="OGZ31959.1"/>
    <property type="molecule type" value="Genomic_DNA"/>
</dbReference>
<dbReference type="Proteomes" id="UP000177810">
    <property type="component" value="Unassembled WGS sequence"/>
</dbReference>
<organism evidence="1 2">
    <name type="scientific">Candidatus Portnoybacteria bacterium RBG_13_40_8</name>
    <dbReference type="NCBI Taxonomy" id="1801990"/>
    <lineage>
        <taxon>Bacteria</taxon>
        <taxon>Candidatus Portnoyibacteriota</taxon>
    </lineage>
</organism>